<accession>A0AAD8KST4</accession>
<proteinExistence type="predicted"/>
<evidence type="ECO:0000313" key="1">
    <source>
        <dbReference type="EMBL" id="KAK1425697.1"/>
    </source>
</evidence>
<name>A0AAD8KST4_TARER</name>
<organism evidence="1 2">
    <name type="scientific">Tagetes erecta</name>
    <name type="common">African marigold</name>
    <dbReference type="NCBI Taxonomy" id="13708"/>
    <lineage>
        <taxon>Eukaryota</taxon>
        <taxon>Viridiplantae</taxon>
        <taxon>Streptophyta</taxon>
        <taxon>Embryophyta</taxon>
        <taxon>Tracheophyta</taxon>
        <taxon>Spermatophyta</taxon>
        <taxon>Magnoliopsida</taxon>
        <taxon>eudicotyledons</taxon>
        <taxon>Gunneridae</taxon>
        <taxon>Pentapetalae</taxon>
        <taxon>asterids</taxon>
        <taxon>campanulids</taxon>
        <taxon>Asterales</taxon>
        <taxon>Asteraceae</taxon>
        <taxon>Asteroideae</taxon>
        <taxon>Heliantheae alliance</taxon>
        <taxon>Tageteae</taxon>
        <taxon>Tagetes</taxon>
    </lineage>
</organism>
<comment type="caution">
    <text evidence="1">The sequence shown here is derived from an EMBL/GenBank/DDBJ whole genome shotgun (WGS) entry which is preliminary data.</text>
</comment>
<gene>
    <name evidence="1" type="ORF">QVD17_21052</name>
</gene>
<dbReference type="AlphaFoldDB" id="A0AAD8KST4"/>
<reference evidence="1" key="1">
    <citation type="journal article" date="2023" name="bioRxiv">
        <title>Improved chromosome-level genome assembly for marigold (Tagetes erecta).</title>
        <authorList>
            <person name="Jiang F."/>
            <person name="Yuan L."/>
            <person name="Wang S."/>
            <person name="Wang H."/>
            <person name="Xu D."/>
            <person name="Wang A."/>
            <person name="Fan W."/>
        </authorList>
    </citation>
    <scope>NUCLEOTIDE SEQUENCE</scope>
    <source>
        <strain evidence="1">WSJ</strain>
        <tissue evidence="1">Leaf</tissue>
    </source>
</reference>
<sequence length="80" mass="9018">MMGTDCQVPQLSKVKTQNQQQHFSKSLSKKPHFKFKSLQIPILCSSPVSISSFFCSVNTLTKQSIKTEYNGCKQICNNFA</sequence>
<dbReference type="EMBL" id="JAUHHV010000005">
    <property type="protein sequence ID" value="KAK1425697.1"/>
    <property type="molecule type" value="Genomic_DNA"/>
</dbReference>
<evidence type="ECO:0000313" key="2">
    <source>
        <dbReference type="Proteomes" id="UP001229421"/>
    </source>
</evidence>
<protein>
    <submittedName>
        <fullName evidence="1">Uncharacterized protein</fullName>
    </submittedName>
</protein>
<keyword evidence="2" id="KW-1185">Reference proteome</keyword>
<dbReference type="Proteomes" id="UP001229421">
    <property type="component" value="Unassembled WGS sequence"/>
</dbReference>